<keyword evidence="6" id="KW-0742">SOS response</keyword>
<dbReference type="PANTHER" id="PTHR32182:SF0">
    <property type="entry name" value="DNA REPLICATION AND REPAIR PROTEIN RECF"/>
    <property type="match status" value="1"/>
</dbReference>
<comment type="subcellular location">
    <subcellularLocation>
        <location evidence="6">Cytoplasm</location>
    </subcellularLocation>
</comment>
<keyword evidence="1 6" id="KW-0963">Cytoplasm</keyword>
<dbReference type="EMBL" id="MGAF01000014">
    <property type="protein sequence ID" value="OGK41967.1"/>
    <property type="molecule type" value="Genomic_DNA"/>
</dbReference>
<evidence type="ECO:0000259" key="7">
    <source>
        <dbReference type="Pfam" id="PF02463"/>
    </source>
</evidence>
<dbReference type="GO" id="GO:0005737">
    <property type="term" value="C:cytoplasm"/>
    <property type="evidence" value="ECO:0007669"/>
    <property type="project" value="UniProtKB-SubCell"/>
</dbReference>
<keyword evidence="2 6" id="KW-0235">DNA replication</keyword>
<dbReference type="Proteomes" id="UP000179270">
    <property type="component" value="Unassembled WGS sequence"/>
</dbReference>
<protein>
    <recommendedName>
        <fullName evidence="6">DNA replication and repair protein RecF</fullName>
    </recommendedName>
</protein>
<evidence type="ECO:0000256" key="1">
    <source>
        <dbReference type="ARBA" id="ARBA00022490"/>
    </source>
</evidence>
<keyword evidence="3 6" id="KW-0547">Nucleotide-binding</keyword>
<dbReference type="STRING" id="1802055.A3A74_04695"/>
<gene>
    <name evidence="6" type="primary">recF</name>
    <name evidence="8" type="ORF">A3A74_04695</name>
</gene>
<evidence type="ECO:0000313" key="8">
    <source>
        <dbReference type="EMBL" id="OGK41967.1"/>
    </source>
</evidence>
<dbReference type="SUPFAM" id="SSF52540">
    <property type="entry name" value="P-loop containing nucleoside triphosphate hydrolases"/>
    <property type="match status" value="1"/>
</dbReference>
<dbReference type="InterPro" id="IPR042174">
    <property type="entry name" value="RecF_2"/>
</dbReference>
<comment type="similarity">
    <text evidence="6">Belongs to the RecF family.</text>
</comment>
<dbReference type="NCBIfam" id="TIGR00611">
    <property type="entry name" value="recf"/>
    <property type="match status" value="1"/>
</dbReference>
<evidence type="ECO:0000256" key="4">
    <source>
        <dbReference type="ARBA" id="ARBA00022840"/>
    </source>
</evidence>
<evidence type="ECO:0000256" key="5">
    <source>
        <dbReference type="ARBA" id="ARBA00023125"/>
    </source>
</evidence>
<dbReference type="GO" id="GO:0003697">
    <property type="term" value="F:single-stranded DNA binding"/>
    <property type="evidence" value="ECO:0007669"/>
    <property type="project" value="UniProtKB-UniRule"/>
</dbReference>
<keyword evidence="4 6" id="KW-0067">ATP-binding</keyword>
<keyword evidence="6" id="KW-0234">DNA repair</keyword>
<feature type="domain" description="RecF/RecN/SMC N-terminal" evidence="7">
    <location>
        <begin position="3"/>
        <end position="344"/>
    </location>
</feature>
<dbReference type="GO" id="GO:0000731">
    <property type="term" value="P:DNA synthesis involved in DNA repair"/>
    <property type="evidence" value="ECO:0007669"/>
    <property type="project" value="TreeGrafter"/>
</dbReference>
<dbReference type="GO" id="GO:0005524">
    <property type="term" value="F:ATP binding"/>
    <property type="evidence" value="ECO:0007669"/>
    <property type="project" value="UniProtKB-UniRule"/>
</dbReference>
<evidence type="ECO:0000256" key="2">
    <source>
        <dbReference type="ARBA" id="ARBA00022705"/>
    </source>
</evidence>
<comment type="function">
    <text evidence="6">The RecF protein is involved in DNA metabolism; it is required for DNA replication and normal SOS inducibility. RecF binds preferentially to single-stranded, linear DNA. It also seems to bind ATP.</text>
</comment>
<evidence type="ECO:0000313" key="9">
    <source>
        <dbReference type="Proteomes" id="UP000179270"/>
    </source>
</evidence>
<accession>A0A1F7IF47</accession>
<feature type="binding site" evidence="6">
    <location>
        <begin position="30"/>
        <end position="37"/>
    </location>
    <ligand>
        <name>ATP</name>
        <dbReference type="ChEBI" id="CHEBI:30616"/>
    </ligand>
</feature>
<reference evidence="8 9" key="1">
    <citation type="journal article" date="2016" name="Nat. Commun.">
        <title>Thousands of microbial genomes shed light on interconnected biogeochemical processes in an aquifer system.</title>
        <authorList>
            <person name="Anantharaman K."/>
            <person name="Brown C.T."/>
            <person name="Hug L.A."/>
            <person name="Sharon I."/>
            <person name="Castelle C.J."/>
            <person name="Probst A.J."/>
            <person name="Thomas B.C."/>
            <person name="Singh A."/>
            <person name="Wilkins M.J."/>
            <person name="Karaoz U."/>
            <person name="Brodie E.L."/>
            <person name="Williams K.H."/>
            <person name="Hubbard S.S."/>
            <person name="Banfield J.F."/>
        </authorList>
    </citation>
    <scope>NUCLEOTIDE SEQUENCE [LARGE SCALE GENOMIC DNA]</scope>
</reference>
<keyword evidence="6" id="KW-0227">DNA damage</keyword>
<dbReference type="Gene3D" id="1.20.1050.90">
    <property type="entry name" value="RecF/RecN/SMC, N-terminal domain"/>
    <property type="match status" value="1"/>
</dbReference>
<name>A0A1F7IF47_9BACT</name>
<dbReference type="HAMAP" id="MF_00365">
    <property type="entry name" value="RecF"/>
    <property type="match status" value="1"/>
</dbReference>
<dbReference type="Pfam" id="PF02463">
    <property type="entry name" value="SMC_N"/>
    <property type="match status" value="1"/>
</dbReference>
<dbReference type="InterPro" id="IPR027417">
    <property type="entry name" value="P-loop_NTPase"/>
</dbReference>
<dbReference type="Gene3D" id="3.40.50.300">
    <property type="entry name" value="P-loop containing nucleotide triphosphate hydrolases"/>
    <property type="match status" value="1"/>
</dbReference>
<dbReference type="GO" id="GO:0009432">
    <property type="term" value="P:SOS response"/>
    <property type="evidence" value="ECO:0007669"/>
    <property type="project" value="UniProtKB-UniRule"/>
</dbReference>
<evidence type="ECO:0000256" key="3">
    <source>
        <dbReference type="ARBA" id="ARBA00022741"/>
    </source>
</evidence>
<dbReference type="PANTHER" id="PTHR32182">
    <property type="entry name" value="DNA REPLICATION AND REPAIR PROTEIN RECF"/>
    <property type="match status" value="1"/>
</dbReference>
<comment type="caution">
    <text evidence="8">The sequence shown here is derived from an EMBL/GenBank/DDBJ whole genome shotgun (WGS) entry which is preliminary data.</text>
</comment>
<sequence>MLLKQIIVRNFRNFADESFSFNSFLTIIIGENARGKTNLLESIYLTTQGEGFRESREDELIKFEQDQSVIQGTFNSGDSNFLFQINIKRTVIGVDKIFSINKTRKRNFQYQRETAKVVLFSPEQIEIMTGPPDKRRKYFNHLLSSFDMDYKKNLINYESALRKRNKILERYKDNEDLFNELSYWNDYLQKQAGYLTKKRQEYIDFLNQNARIDSKEFSINYLKNEFNQKRLEDNFDLEKRYRKTVIGPQKDDFEISLKNKTVKNLHHFGSRSEQRLAIFWLKFNEIRLYEDIFKTKPILLLDDVFSELDIKNKKLIIDLVKKYQTVVTTTEVELLELADVPKSVITL</sequence>
<dbReference type="GO" id="GO:0006260">
    <property type="term" value="P:DNA replication"/>
    <property type="evidence" value="ECO:0007669"/>
    <property type="project" value="UniProtKB-UniRule"/>
</dbReference>
<keyword evidence="5 6" id="KW-0238">DNA-binding</keyword>
<organism evidence="8 9">
    <name type="scientific">Candidatus Roizmanbacteria bacterium RIFCSPLOWO2_01_FULL_35_13</name>
    <dbReference type="NCBI Taxonomy" id="1802055"/>
    <lineage>
        <taxon>Bacteria</taxon>
        <taxon>Candidatus Roizmaniibacteriota</taxon>
    </lineage>
</organism>
<proteinExistence type="inferred from homology"/>
<evidence type="ECO:0000256" key="6">
    <source>
        <dbReference type="HAMAP-Rule" id="MF_00365"/>
    </source>
</evidence>
<dbReference type="GO" id="GO:0006302">
    <property type="term" value="P:double-strand break repair"/>
    <property type="evidence" value="ECO:0007669"/>
    <property type="project" value="TreeGrafter"/>
</dbReference>
<dbReference type="InterPro" id="IPR003395">
    <property type="entry name" value="RecF/RecN/SMC_N"/>
</dbReference>
<dbReference type="InterPro" id="IPR001238">
    <property type="entry name" value="DNA-binding_RecF"/>
</dbReference>
<dbReference type="AlphaFoldDB" id="A0A1F7IF47"/>